<dbReference type="PANTHER" id="PTHR30390">
    <property type="entry name" value="SEDOHEPTULOSE 7-PHOSPHATE ISOMERASE / DNAA INITIATOR-ASSOCIATING FACTOR FOR REPLICATION INITIATION"/>
    <property type="match status" value="1"/>
</dbReference>
<evidence type="ECO:0000313" key="3">
    <source>
        <dbReference type="Proteomes" id="UP001589619"/>
    </source>
</evidence>
<protein>
    <submittedName>
        <fullName evidence="2">SIS domain-containing protein</fullName>
    </submittedName>
</protein>
<name>A0ABV5VYM0_9BACL</name>
<keyword evidence="3" id="KW-1185">Reference proteome</keyword>
<dbReference type="PROSITE" id="PS51464">
    <property type="entry name" value="SIS"/>
    <property type="match status" value="1"/>
</dbReference>
<evidence type="ECO:0000259" key="1">
    <source>
        <dbReference type="PROSITE" id="PS51464"/>
    </source>
</evidence>
<organism evidence="2 3">
    <name type="scientific">Paenibacillus hodogayensis</name>
    <dbReference type="NCBI Taxonomy" id="279208"/>
    <lineage>
        <taxon>Bacteria</taxon>
        <taxon>Bacillati</taxon>
        <taxon>Bacillota</taxon>
        <taxon>Bacilli</taxon>
        <taxon>Bacillales</taxon>
        <taxon>Paenibacillaceae</taxon>
        <taxon>Paenibacillus</taxon>
    </lineage>
</organism>
<comment type="caution">
    <text evidence="2">The sequence shown here is derived from an EMBL/GenBank/DDBJ whole genome shotgun (WGS) entry which is preliminary data.</text>
</comment>
<dbReference type="InterPro" id="IPR001347">
    <property type="entry name" value="SIS_dom"/>
</dbReference>
<dbReference type="InterPro" id="IPR046348">
    <property type="entry name" value="SIS_dom_sf"/>
</dbReference>
<evidence type="ECO:0000313" key="2">
    <source>
        <dbReference type="EMBL" id="MFB9753408.1"/>
    </source>
</evidence>
<dbReference type="SUPFAM" id="SSF53697">
    <property type="entry name" value="SIS domain"/>
    <property type="match status" value="1"/>
</dbReference>
<dbReference type="EMBL" id="JBHMAG010000012">
    <property type="protein sequence ID" value="MFB9753408.1"/>
    <property type="molecule type" value="Genomic_DNA"/>
</dbReference>
<proteinExistence type="predicted"/>
<dbReference type="Gene3D" id="3.40.50.10490">
    <property type="entry name" value="Glucose-6-phosphate isomerase like protein, domain 1"/>
    <property type="match status" value="1"/>
</dbReference>
<accession>A0ABV5VYM0</accession>
<dbReference type="RefSeq" id="WP_344901488.1">
    <property type="nucleotide sequence ID" value="NZ_BAAAYO010000001.1"/>
</dbReference>
<reference evidence="2 3" key="1">
    <citation type="submission" date="2024-09" db="EMBL/GenBank/DDBJ databases">
        <authorList>
            <person name="Sun Q."/>
            <person name="Mori K."/>
        </authorList>
    </citation>
    <scope>NUCLEOTIDE SEQUENCE [LARGE SCALE GENOMIC DNA]</scope>
    <source>
        <strain evidence="2 3">JCM 12520</strain>
    </source>
</reference>
<dbReference type="InterPro" id="IPR050099">
    <property type="entry name" value="SIS_GmhA/DiaA_subfam"/>
</dbReference>
<feature type="domain" description="SIS" evidence="1">
    <location>
        <begin position="29"/>
        <end position="210"/>
    </location>
</feature>
<dbReference type="Pfam" id="PF13580">
    <property type="entry name" value="SIS_2"/>
    <property type="match status" value="2"/>
</dbReference>
<dbReference type="InterPro" id="IPR035461">
    <property type="entry name" value="GmhA/DiaA"/>
</dbReference>
<dbReference type="CDD" id="cd05006">
    <property type="entry name" value="SIS_GmhA"/>
    <property type="match status" value="1"/>
</dbReference>
<sequence>MHAALETCIAKYPELSECVPDIERAFETMRDSYSAGGKVLLAGNGGSASDCEHIVGELMKGFMSRRPVHDSMRRKLRQFGDAEGDYLADRLQGALPAISLVSHTALATAYANDVAADMVFAQQVFGYGKPGDVLIGLSTSGNSANVVRALQVARAQDLRTIGLTGRGGGAMKELCDVTIRVPYDVTPDIQERHLPIYHALCIMLEDAFFGNGK</sequence>
<gene>
    <name evidence="2" type="ORF">ACFFNY_17725</name>
</gene>
<dbReference type="Proteomes" id="UP001589619">
    <property type="component" value="Unassembled WGS sequence"/>
</dbReference>